<evidence type="ECO:0000313" key="2">
    <source>
        <dbReference type="Proteomes" id="UP000593561"/>
    </source>
</evidence>
<accession>A0A7J8RW49</accession>
<dbReference type="EMBL" id="JABFAC010000007">
    <property type="protein sequence ID" value="MBA0618041.1"/>
    <property type="molecule type" value="Genomic_DNA"/>
</dbReference>
<dbReference type="AlphaFoldDB" id="A0A7J8RW49"/>
<name>A0A7J8RW49_GOSDV</name>
<organism evidence="1 2">
    <name type="scientific">Gossypium davidsonii</name>
    <name type="common">Davidson's cotton</name>
    <name type="synonym">Gossypium klotzschianum subsp. davidsonii</name>
    <dbReference type="NCBI Taxonomy" id="34287"/>
    <lineage>
        <taxon>Eukaryota</taxon>
        <taxon>Viridiplantae</taxon>
        <taxon>Streptophyta</taxon>
        <taxon>Embryophyta</taxon>
        <taxon>Tracheophyta</taxon>
        <taxon>Spermatophyta</taxon>
        <taxon>Magnoliopsida</taxon>
        <taxon>eudicotyledons</taxon>
        <taxon>Gunneridae</taxon>
        <taxon>Pentapetalae</taxon>
        <taxon>rosids</taxon>
        <taxon>malvids</taxon>
        <taxon>Malvales</taxon>
        <taxon>Malvaceae</taxon>
        <taxon>Malvoideae</taxon>
        <taxon>Gossypium</taxon>
    </lineage>
</organism>
<comment type="caution">
    <text evidence="1">The sequence shown here is derived from an EMBL/GenBank/DDBJ whole genome shotgun (WGS) entry which is preliminary data.</text>
</comment>
<gene>
    <name evidence="1" type="ORF">Godav_027436</name>
</gene>
<protein>
    <submittedName>
        <fullName evidence="1">Uncharacterized protein</fullName>
    </submittedName>
</protein>
<keyword evidence="2" id="KW-1185">Reference proteome</keyword>
<evidence type="ECO:0000313" key="1">
    <source>
        <dbReference type="EMBL" id="MBA0618041.1"/>
    </source>
</evidence>
<sequence>MSNCGASWMVESYAKSRF</sequence>
<dbReference type="Proteomes" id="UP000593561">
    <property type="component" value="Unassembled WGS sequence"/>
</dbReference>
<proteinExistence type="predicted"/>
<reference evidence="1 2" key="1">
    <citation type="journal article" date="2019" name="Genome Biol. Evol.">
        <title>Insights into the evolution of the New World diploid cottons (Gossypium, subgenus Houzingenia) based on genome sequencing.</title>
        <authorList>
            <person name="Grover C.E."/>
            <person name="Arick M.A. 2nd"/>
            <person name="Thrash A."/>
            <person name="Conover J.L."/>
            <person name="Sanders W.S."/>
            <person name="Peterson D.G."/>
            <person name="Frelichowski J.E."/>
            <person name="Scheffler J.A."/>
            <person name="Scheffler B.E."/>
            <person name="Wendel J.F."/>
        </authorList>
    </citation>
    <scope>NUCLEOTIDE SEQUENCE [LARGE SCALE GENOMIC DNA]</scope>
    <source>
        <strain evidence="1">27</strain>
        <tissue evidence="1">Leaf</tissue>
    </source>
</reference>